<dbReference type="Bgee" id="ENSGACG00000009728">
    <property type="expression patterns" value="Expressed in intestinal epithelial cell and 13 other cell types or tissues"/>
</dbReference>
<reference evidence="2" key="2">
    <citation type="submission" date="2024-04" db="UniProtKB">
        <authorList>
            <consortium name="Ensembl"/>
        </authorList>
    </citation>
    <scope>IDENTIFICATION</scope>
</reference>
<protein>
    <submittedName>
        <fullName evidence="2">Uncharacterized protein</fullName>
    </submittedName>
</protein>
<accession>G3P5F6</accession>
<keyword evidence="1" id="KW-1133">Transmembrane helix</keyword>
<keyword evidence="1" id="KW-0812">Transmembrane</keyword>
<dbReference type="Ensembl" id="ENSGACT00000012853.1">
    <property type="protein sequence ID" value="ENSGACP00000012829.1"/>
    <property type="gene ID" value="ENSGACG00000009728.1"/>
</dbReference>
<sequence>MKEQRLNIFGDVSFDLQLMDCIKQRHRLIDLKIERKPFFLVLYLLHLLFYLFIFIKLDAFSFFLFPAWIQSPRFYSIVFSGKEEKNPPEYTKIHCGIKHAVRITAETHRPHFTSIFRFINYELL</sequence>
<feature type="transmembrane region" description="Helical" evidence="1">
    <location>
        <begin position="37"/>
        <end position="55"/>
    </location>
</feature>
<proteinExistence type="predicted"/>
<dbReference type="InParanoid" id="G3P5F6"/>
<organism evidence="2">
    <name type="scientific">Gasterosteus aculeatus</name>
    <name type="common">Three-spined stickleback</name>
    <dbReference type="NCBI Taxonomy" id="69293"/>
    <lineage>
        <taxon>Eukaryota</taxon>
        <taxon>Metazoa</taxon>
        <taxon>Chordata</taxon>
        <taxon>Craniata</taxon>
        <taxon>Vertebrata</taxon>
        <taxon>Euteleostomi</taxon>
        <taxon>Actinopterygii</taxon>
        <taxon>Neopterygii</taxon>
        <taxon>Teleostei</taxon>
        <taxon>Neoteleostei</taxon>
        <taxon>Acanthomorphata</taxon>
        <taxon>Eupercaria</taxon>
        <taxon>Perciformes</taxon>
        <taxon>Cottioidei</taxon>
        <taxon>Gasterosteales</taxon>
        <taxon>Gasterosteidae</taxon>
        <taxon>Gasterosteus</taxon>
    </lineage>
</organism>
<keyword evidence="1" id="KW-0472">Membrane</keyword>
<name>G3P5F6_GASAC</name>
<evidence type="ECO:0000313" key="2">
    <source>
        <dbReference type="Ensembl" id="ENSGACP00000012829.1"/>
    </source>
</evidence>
<evidence type="ECO:0000256" key="1">
    <source>
        <dbReference type="SAM" id="Phobius"/>
    </source>
</evidence>
<dbReference type="AlphaFoldDB" id="G3P5F6"/>
<reference evidence="2" key="1">
    <citation type="submission" date="2006-01" db="EMBL/GenBank/DDBJ databases">
        <authorList>
            <person name="Lindblad-Toh K."/>
            <person name="Mauceli E."/>
            <person name="Grabherr M."/>
            <person name="Chang J.L."/>
            <person name="Lander E.S."/>
        </authorList>
    </citation>
    <scope>NUCLEOTIDE SEQUENCE [LARGE SCALE GENOMIC DNA]</scope>
</reference>